<feature type="binding site" evidence="5">
    <location>
        <position position="151"/>
    </location>
    <ligand>
        <name>S-adenosyl-L-methionine</name>
        <dbReference type="ChEBI" id="CHEBI:59789"/>
    </ligand>
</feature>
<dbReference type="InterPro" id="IPR029063">
    <property type="entry name" value="SAM-dependent_MTases_sf"/>
</dbReference>
<keyword evidence="9" id="KW-1185">Reference proteome</keyword>
<dbReference type="InterPro" id="IPR001678">
    <property type="entry name" value="MeTrfase_RsmB-F_NOP2_dom"/>
</dbReference>
<evidence type="ECO:0000256" key="1">
    <source>
        <dbReference type="ARBA" id="ARBA00022603"/>
    </source>
</evidence>
<reference evidence="8 9" key="1">
    <citation type="submission" date="2016-02" db="EMBL/GenBank/DDBJ databases">
        <title>Genome sequence of Marichromatium gracile YL-28, a purple sulfur bacterium.</title>
        <authorList>
            <person name="Zhao C."/>
            <person name="Hong X."/>
            <person name="Chen S."/>
            <person name="Yang S."/>
        </authorList>
    </citation>
    <scope>NUCLEOTIDE SEQUENCE [LARGE SCALE GENOMIC DNA]</scope>
    <source>
        <strain evidence="8 9">YL28</strain>
    </source>
</reference>
<feature type="compositionally biased region" description="Low complexity" evidence="6">
    <location>
        <begin position="488"/>
        <end position="498"/>
    </location>
</feature>
<dbReference type="EMBL" id="LSYU01000076">
    <property type="protein sequence ID" value="KXX63870.1"/>
    <property type="molecule type" value="Genomic_DNA"/>
</dbReference>
<dbReference type="InterPro" id="IPR023267">
    <property type="entry name" value="RCMT"/>
</dbReference>
<evidence type="ECO:0000313" key="9">
    <source>
        <dbReference type="Proteomes" id="UP000075766"/>
    </source>
</evidence>
<organism evidence="8 9">
    <name type="scientific">Marichromatium gracile</name>
    <name type="common">Chromatium gracile</name>
    <dbReference type="NCBI Taxonomy" id="1048"/>
    <lineage>
        <taxon>Bacteria</taxon>
        <taxon>Pseudomonadati</taxon>
        <taxon>Pseudomonadota</taxon>
        <taxon>Gammaproteobacteria</taxon>
        <taxon>Chromatiales</taxon>
        <taxon>Chromatiaceae</taxon>
        <taxon>Marichromatium</taxon>
    </lineage>
</organism>
<dbReference type="InterPro" id="IPR049560">
    <property type="entry name" value="MeTrfase_RsmB-F_NOP2_cat"/>
</dbReference>
<keyword evidence="1 5" id="KW-0489">Methyltransferase</keyword>
<accession>A0ABR5VDS0</accession>
<name>A0ABR5VDS0_MARGR</name>
<feature type="domain" description="SAM-dependent MTase RsmB/NOP-type" evidence="7">
    <location>
        <begin position="37"/>
        <end position="322"/>
    </location>
</feature>
<gene>
    <name evidence="8" type="ORF">AY586_15755</name>
</gene>
<evidence type="ECO:0000256" key="3">
    <source>
        <dbReference type="ARBA" id="ARBA00022691"/>
    </source>
</evidence>
<dbReference type="SUPFAM" id="SSF53335">
    <property type="entry name" value="S-adenosyl-L-methionine-dependent methyltransferases"/>
    <property type="match status" value="1"/>
</dbReference>
<keyword evidence="2 5" id="KW-0808">Transferase</keyword>
<keyword evidence="3 5" id="KW-0949">S-adenosyl-L-methionine</keyword>
<comment type="similarity">
    <text evidence="5">Belongs to the class I-like SAM-binding methyltransferase superfamily. RsmB/NOP family.</text>
</comment>
<evidence type="ECO:0000256" key="2">
    <source>
        <dbReference type="ARBA" id="ARBA00022679"/>
    </source>
</evidence>
<dbReference type="RefSeq" id="WP_062276527.1">
    <property type="nucleotide sequence ID" value="NZ_LSYU01000076.1"/>
</dbReference>
<comment type="caution">
    <text evidence="8">The sequence shown here is derived from an EMBL/GenBank/DDBJ whole genome shotgun (WGS) entry which is preliminary data.</text>
</comment>
<protein>
    <submittedName>
        <fullName evidence="8">RNA methyltransferase</fullName>
    </submittedName>
</protein>
<dbReference type="GO" id="GO:0008168">
    <property type="term" value="F:methyltransferase activity"/>
    <property type="evidence" value="ECO:0007669"/>
    <property type="project" value="UniProtKB-KW"/>
</dbReference>
<keyword evidence="4 5" id="KW-0694">RNA-binding</keyword>
<feature type="binding site" evidence="5">
    <location>
        <position position="195"/>
    </location>
    <ligand>
        <name>S-adenosyl-L-methionine</name>
        <dbReference type="ChEBI" id="CHEBI:59789"/>
    </ligand>
</feature>
<dbReference type="PROSITE" id="PS51686">
    <property type="entry name" value="SAM_MT_RSMB_NOP"/>
    <property type="match status" value="1"/>
</dbReference>
<proteinExistence type="inferred from homology"/>
<evidence type="ECO:0000256" key="4">
    <source>
        <dbReference type="ARBA" id="ARBA00022884"/>
    </source>
</evidence>
<evidence type="ECO:0000256" key="6">
    <source>
        <dbReference type="SAM" id="MobiDB-lite"/>
    </source>
</evidence>
<dbReference type="Gene3D" id="3.40.50.150">
    <property type="entry name" value="Vaccinia Virus protein VP39"/>
    <property type="match status" value="1"/>
</dbReference>
<evidence type="ECO:0000256" key="5">
    <source>
        <dbReference type="PROSITE-ProRule" id="PRU01023"/>
    </source>
</evidence>
<dbReference type="Gene3D" id="3.30.70.1170">
    <property type="entry name" value="Sun protein, domain 3"/>
    <property type="match status" value="1"/>
</dbReference>
<sequence length="510" mass="54386">MTDRSPRGSAAASCTPAQIAASALTRYRDLIDDWDAFVDALGRPLAPCIWANPTRISVAGLAALLAEEGVAAEPLAALPGALRLAPEARTGQHWWYCAGLAHAQELVSQLPALLLDLAPGQRVLDMCAAPGGKTAQIAFALGNRGTLVANDISSDRIKALQGNLDRLGVINVSTTCKDASNWPLRGGQFDRILLDAPCSSEGTLRRTPSLLGRLGPENAARLAPKQRLLLEKAVRLLRPGGRLVYSTCTFAPEENELVLDAVLAAAGEGLRLLPAALPGIRCAPGLTEWQGRALDPRLAGCMRIWPHHNDSGGFFIAVLEKPAEVAANRQGHVPVTPPGDPAEIAPWLEGVASRYGLPEDIWSRYRVHRQTKRGLHLSAADHCPPRVPRPEASGLFFHRTNVRPPKPTTAGALLLGREASAHRIELDAEQRDRYLRRETFAPHPEQLAAGAYGQVVASYRGHVLGMAVVHRSGVVESLFPSRWSGCTAASGGQPSAASPQPPAGALSSHH</sequence>
<dbReference type="PANTHER" id="PTHR22807">
    <property type="entry name" value="NOP2 YEAST -RELATED NOL1/NOP2/FMU SUN DOMAIN-CONTAINING"/>
    <property type="match status" value="1"/>
</dbReference>
<feature type="binding site" evidence="5">
    <location>
        <position position="178"/>
    </location>
    <ligand>
        <name>S-adenosyl-L-methionine</name>
        <dbReference type="ChEBI" id="CHEBI:59789"/>
    </ligand>
</feature>
<dbReference type="Proteomes" id="UP000075766">
    <property type="component" value="Unassembled WGS sequence"/>
</dbReference>
<dbReference type="PRINTS" id="PR02008">
    <property type="entry name" value="RCMTFAMILY"/>
</dbReference>
<feature type="region of interest" description="Disordered" evidence="6">
    <location>
        <begin position="486"/>
        <end position="510"/>
    </location>
</feature>
<dbReference type="CDD" id="cd02440">
    <property type="entry name" value="AdoMet_MTases"/>
    <property type="match status" value="1"/>
</dbReference>
<evidence type="ECO:0000313" key="8">
    <source>
        <dbReference type="EMBL" id="KXX63870.1"/>
    </source>
</evidence>
<feature type="binding site" evidence="5">
    <location>
        <begin position="127"/>
        <end position="133"/>
    </location>
    <ligand>
        <name>S-adenosyl-L-methionine</name>
        <dbReference type="ChEBI" id="CHEBI:59789"/>
    </ligand>
</feature>
<evidence type="ECO:0000259" key="7">
    <source>
        <dbReference type="PROSITE" id="PS51686"/>
    </source>
</evidence>
<dbReference type="GO" id="GO:0032259">
    <property type="term" value="P:methylation"/>
    <property type="evidence" value="ECO:0007669"/>
    <property type="project" value="UniProtKB-KW"/>
</dbReference>
<dbReference type="Pfam" id="PF01189">
    <property type="entry name" value="Methyltr_RsmB-F"/>
    <property type="match status" value="1"/>
</dbReference>
<dbReference type="PANTHER" id="PTHR22807:SF74">
    <property type="entry name" value="TRNA (CYTOSINE(48)-C(5))-METHYLTRANSFERASE"/>
    <property type="match status" value="1"/>
</dbReference>
<feature type="active site" description="Nucleophile" evidence="5">
    <location>
        <position position="248"/>
    </location>
</feature>